<dbReference type="GO" id="GO:0008017">
    <property type="term" value="F:microtubule binding"/>
    <property type="evidence" value="ECO:0007669"/>
    <property type="project" value="InterPro"/>
</dbReference>
<dbReference type="OrthoDB" id="8182204at2759"/>
<dbReference type="Proteomes" id="UP000502823">
    <property type="component" value="Unassembled WGS sequence"/>
</dbReference>
<dbReference type="InterPro" id="IPR007145">
    <property type="entry name" value="MAP65_Ase1_PRC1"/>
</dbReference>
<dbReference type="PANTHER" id="PTHR19321">
    <property type="entry name" value="PROTEIN REGULATOR OF CYTOKINESIS 1 PRC1-RELATED"/>
    <property type="match status" value="1"/>
</dbReference>
<protein>
    <recommendedName>
        <fullName evidence="3">Protein regulator of cytokinesis 1</fullName>
    </recommendedName>
</protein>
<gene>
    <name evidence="1" type="ORF">Cfor_05930</name>
</gene>
<sequence length="301" mass="35435">MSSLKEIGGDAEQAVAELCSCWEEENLSSEEKCKNMSEIRQELLNFWQGKISEGKLHVLKYKVKNLRDEIEVWWEKCCLSEDEKQKFEDYKSTNYTPELYDCHVEELKRLQRKFYRTEALFLLIKKHQDMWQCVVNMDNQLYNRDRLFQNRGAQLLQEERDRRAAQKDLPRLEEVIKKETELYEREHGRPFLVYGKCFSDMVLHQKEQHKENQKLLKSARKKCENRAATSDAPKVTTSVSKLKRKLVSNTQSPAVTESKQARVTSCDKLATRPTDVCHPKLGLPVRRKLIERNVSVPVKQP</sequence>
<accession>A0A6L2PYE8</accession>
<dbReference type="GO" id="GO:0051256">
    <property type="term" value="P:mitotic spindle midzone assembly"/>
    <property type="evidence" value="ECO:0007669"/>
    <property type="project" value="TreeGrafter"/>
</dbReference>
<dbReference type="AlphaFoldDB" id="A0A6L2PYE8"/>
<comment type="caution">
    <text evidence="1">The sequence shown here is derived from an EMBL/GenBank/DDBJ whole genome shotgun (WGS) entry which is preliminary data.</text>
</comment>
<dbReference type="PANTHER" id="PTHR19321:SF41">
    <property type="entry name" value="FASCETTO-RELATED"/>
    <property type="match status" value="1"/>
</dbReference>
<dbReference type="InParanoid" id="A0A6L2PYE8"/>
<dbReference type="Pfam" id="PF03999">
    <property type="entry name" value="MAP65_ASE1"/>
    <property type="match status" value="1"/>
</dbReference>
<reference evidence="2" key="1">
    <citation type="submission" date="2020-01" db="EMBL/GenBank/DDBJ databases">
        <title>Draft genome sequence of the Termite Coptotermes fromosanus.</title>
        <authorList>
            <person name="Itakura S."/>
            <person name="Yosikawa Y."/>
            <person name="Umezawa K."/>
        </authorList>
    </citation>
    <scope>NUCLEOTIDE SEQUENCE [LARGE SCALE GENOMIC DNA]</scope>
</reference>
<evidence type="ECO:0008006" key="3">
    <source>
        <dbReference type="Google" id="ProtNLM"/>
    </source>
</evidence>
<dbReference type="GO" id="GO:0005737">
    <property type="term" value="C:cytoplasm"/>
    <property type="evidence" value="ECO:0007669"/>
    <property type="project" value="TreeGrafter"/>
</dbReference>
<evidence type="ECO:0000313" key="2">
    <source>
        <dbReference type="Proteomes" id="UP000502823"/>
    </source>
</evidence>
<dbReference type="Gene3D" id="1.20.58.1520">
    <property type="match status" value="1"/>
</dbReference>
<dbReference type="GO" id="GO:1990023">
    <property type="term" value="C:mitotic spindle midzone"/>
    <property type="evidence" value="ECO:0007669"/>
    <property type="project" value="TreeGrafter"/>
</dbReference>
<dbReference type="EMBL" id="BLKM01000654">
    <property type="protein sequence ID" value="GFG36620.1"/>
    <property type="molecule type" value="Genomic_DNA"/>
</dbReference>
<evidence type="ECO:0000313" key="1">
    <source>
        <dbReference type="EMBL" id="GFG36620.1"/>
    </source>
</evidence>
<proteinExistence type="predicted"/>
<name>A0A6L2PYE8_COPFO</name>
<organism evidence="1 2">
    <name type="scientific">Coptotermes formosanus</name>
    <name type="common">Formosan subterranean termite</name>
    <dbReference type="NCBI Taxonomy" id="36987"/>
    <lineage>
        <taxon>Eukaryota</taxon>
        <taxon>Metazoa</taxon>
        <taxon>Ecdysozoa</taxon>
        <taxon>Arthropoda</taxon>
        <taxon>Hexapoda</taxon>
        <taxon>Insecta</taxon>
        <taxon>Pterygota</taxon>
        <taxon>Neoptera</taxon>
        <taxon>Polyneoptera</taxon>
        <taxon>Dictyoptera</taxon>
        <taxon>Blattodea</taxon>
        <taxon>Blattoidea</taxon>
        <taxon>Termitoidae</taxon>
        <taxon>Rhinotermitidae</taxon>
        <taxon>Coptotermes</taxon>
    </lineage>
</organism>
<keyword evidence="2" id="KW-1185">Reference proteome</keyword>